<dbReference type="EMBL" id="BPLR01018260">
    <property type="protein sequence ID" value="GIY98113.1"/>
    <property type="molecule type" value="Genomic_DNA"/>
</dbReference>
<gene>
    <name evidence="2" type="ORF">CEXT_104831</name>
</gene>
<accession>A0AAV4XU33</accession>
<protein>
    <submittedName>
        <fullName evidence="2">Uncharacterized protein</fullName>
    </submittedName>
</protein>
<evidence type="ECO:0000256" key="1">
    <source>
        <dbReference type="SAM" id="MobiDB-lite"/>
    </source>
</evidence>
<proteinExistence type="predicted"/>
<feature type="compositionally biased region" description="Polar residues" evidence="1">
    <location>
        <begin position="1"/>
        <end position="17"/>
    </location>
</feature>
<evidence type="ECO:0000313" key="3">
    <source>
        <dbReference type="Proteomes" id="UP001054945"/>
    </source>
</evidence>
<feature type="region of interest" description="Disordered" evidence="1">
    <location>
        <begin position="1"/>
        <end position="31"/>
    </location>
</feature>
<name>A0AAV4XU33_CAEEX</name>
<organism evidence="2 3">
    <name type="scientific">Caerostris extrusa</name>
    <name type="common">Bark spider</name>
    <name type="synonym">Caerostris bankana</name>
    <dbReference type="NCBI Taxonomy" id="172846"/>
    <lineage>
        <taxon>Eukaryota</taxon>
        <taxon>Metazoa</taxon>
        <taxon>Ecdysozoa</taxon>
        <taxon>Arthropoda</taxon>
        <taxon>Chelicerata</taxon>
        <taxon>Arachnida</taxon>
        <taxon>Araneae</taxon>
        <taxon>Araneomorphae</taxon>
        <taxon>Entelegynae</taxon>
        <taxon>Araneoidea</taxon>
        <taxon>Araneidae</taxon>
        <taxon>Caerostris</taxon>
    </lineage>
</organism>
<comment type="caution">
    <text evidence="2">The sequence shown here is derived from an EMBL/GenBank/DDBJ whole genome shotgun (WGS) entry which is preliminary data.</text>
</comment>
<sequence length="82" mass="9234">MSNKLSSGSKNPINDQETITRDQEPQSPRATVYRGGQLTPMQWTAENFSVGFIDNLTTAWSPVNRDHFATNSPPNYDIFICK</sequence>
<dbReference type="Proteomes" id="UP001054945">
    <property type="component" value="Unassembled WGS sequence"/>
</dbReference>
<evidence type="ECO:0000313" key="2">
    <source>
        <dbReference type="EMBL" id="GIY98113.1"/>
    </source>
</evidence>
<dbReference type="AlphaFoldDB" id="A0AAV4XU33"/>
<reference evidence="2 3" key="1">
    <citation type="submission" date="2021-06" db="EMBL/GenBank/DDBJ databases">
        <title>Caerostris extrusa draft genome.</title>
        <authorList>
            <person name="Kono N."/>
            <person name="Arakawa K."/>
        </authorList>
    </citation>
    <scope>NUCLEOTIDE SEQUENCE [LARGE SCALE GENOMIC DNA]</scope>
</reference>
<keyword evidence="3" id="KW-1185">Reference proteome</keyword>